<keyword evidence="8" id="KW-0492">Microsome</keyword>
<evidence type="ECO:0000313" key="15">
    <source>
        <dbReference type="EMBL" id="ESO99398.1"/>
    </source>
</evidence>
<dbReference type="PANTHER" id="PTHR24289">
    <property type="entry name" value="STEROID 17-ALPHA-HYDROXYLASE/17,20 LYASE"/>
    <property type="match status" value="1"/>
</dbReference>
<organism evidence="15 16">
    <name type="scientific">Lottia gigantea</name>
    <name type="common">Giant owl limpet</name>
    <dbReference type="NCBI Taxonomy" id="225164"/>
    <lineage>
        <taxon>Eukaryota</taxon>
        <taxon>Metazoa</taxon>
        <taxon>Spiralia</taxon>
        <taxon>Lophotrochozoa</taxon>
        <taxon>Mollusca</taxon>
        <taxon>Gastropoda</taxon>
        <taxon>Patellogastropoda</taxon>
        <taxon>Lottioidea</taxon>
        <taxon>Lottiidae</taxon>
        <taxon>Lottia</taxon>
    </lineage>
</organism>
<evidence type="ECO:0000256" key="1">
    <source>
        <dbReference type="ARBA" id="ARBA00001971"/>
    </source>
</evidence>
<evidence type="ECO:0000256" key="7">
    <source>
        <dbReference type="ARBA" id="ARBA00022824"/>
    </source>
</evidence>
<reference evidence="15 16" key="1">
    <citation type="journal article" date="2013" name="Nature">
        <title>Insights into bilaterian evolution from three spiralian genomes.</title>
        <authorList>
            <person name="Simakov O."/>
            <person name="Marletaz F."/>
            <person name="Cho S.J."/>
            <person name="Edsinger-Gonzales E."/>
            <person name="Havlak P."/>
            <person name="Hellsten U."/>
            <person name="Kuo D.H."/>
            <person name="Larsson T."/>
            <person name="Lv J."/>
            <person name="Arendt D."/>
            <person name="Savage R."/>
            <person name="Osoegawa K."/>
            <person name="de Jong P."/>
            <person name="Grimwood J."/>
            <person name="Chapman J.A."/>
            <person name="Shapiro H."/>
            <person name="Aerts A."/>
            <person name="Otillar R.P."/>
            <person name="Terry A.Y."/>
            <person name="Boore J.L."/>
            <person name="Grigoriev I.V."/>
            <person name="Lindberg D.R."/>
            <person name="Seaver E.C."/>
            <person name="Weisblat D.A."/>
            <person name="Putnam N.H."/>
            <person name="Rokhsar D.S."/>
        </authorList>
    </citation>
    <scope>NUCLEOTIDE SEQUENCE [LARGE SCALE GENOMIC DNA]</scope>
</reference>
<keyword evidence="12" id="KW-0472">Membrane</keyword>
<evidence type="ECO:0000256" key="9">
    <source>
        <dbReference type="ARBA" id="ARBA00023002"/>
    </source>
</evidence>
<keyword evidence="6 13" id="KW-0479">Metal-binding</keyword>
<evidence type="ECO:0000256" key="13">
    <source>
        <dbReference type="PIRSR" id="PIRSR602401-1"/>
    </source>
</evidence>
<dbReference type="GO" id="GO:0042448">
    <property type="term" value="P:progesterone metabolic process"/>
    <property type="evidence" value="ECO:0007669"/>
    <property type="project" value="TreeGrafter"/>
</dbReference>
<accession>V4A679</accession>
<dbReference type="Gene3D" id="1.10.630.10">
    <property type="entry name" value="Cytochrome P450"/>
    <property type="match status" value="1"/>
</dbReference>
<dbReference type="InterPro" id="IPR002401">
    <property type="entry name" value="Cyt_P450_E_grp-I"/>
</dbReference>
<dbReference type="CTD" id="20237761"/>
<feature type="binding site" description="axial binding residue" evidence="13">
    <location>
        <position position="401"/>
    </location>
    <ligand>
        <name>heme</name>
        <dbReference type="ChEBI" id="CHEBI:30413"/>
    </ligand>
    <ligandPart>
        <name>Fe</name>
        <dbReference type="ChEBI" id="CHEBI:18248"/>
    </ligandPart>
</feature>
<gene>
    <name evidence="15" type="ORF">LOTGIDRAFT_158485</name>
</gene>
<dbReference type="OMA" id="IWANPSK"/>
<evidence type="ECO:0000313" key="16">
    <source>
        <dbReference type="Proteomes" id="UP000030746"/>
    </source>
</evidence>
<evidence type="ECO:0000256" key="2">
    <source>
        <dbReference type="ARBA" id="ARBA00004174"/>
    </source>
</evidence>
<dbReference type="GeneID" id="20237761"/>
<dbReference type="PANTHER" id="PTHR24289:SF20">
    <property type="entry name" value="STEROID 17-ALPHA-HYDROXYLASE_17,20 LYASE"/>
    <property type="match status" value="1"/>
</dbReference>
<dbReference type="GO" id="GO:0020037">
    <property type="term" value="F:heme binding"/>
    <property type="evidence" value="ECO:0007669"/>
    <property type="project" value="InterPro"/>
</dbReference>
<sequence>MYKYLSQEGYIGKICTDLAKKYGPVYMIYFGQEKCVILNNLEVINEALLKKGAQTSDRVTGYTTDITMHNSEDIIFGSYGTGWKLRRKVAARAIRLFMVGGCLNEKIQFAVSKTVEAMLKENEPFDPKPYMFYTTLNIIAGFCFSTSYEYDDPKYLEFLKLFEEQTSVASSGIVFENICSIFARLGIYKTKSCRKLESLIGRILFLIGEHVEQHRANFKSGKVNDLIDSLLHAEREIASEGEENMAFFQPMHIVLIVFDMFLAGNDTSRSTLLWAMMFILGVPNVQKKIQEEVDLVSGGHCLKMDDRQHLAYTDAVLHEVMRLGSVAPLGVGHKVSCDITLGGYDIPKGTMLMTNLWALHVDPKFWPNVDQFKPERFLTEDGKMAPKPDNWLPFSAGRRVCLGEPLAKAELHLILAGLFQQLEFAPAPGTSVDIEPDVKGLVLVPKPFKVVVKKRY</sequence>
<keyword evidence="11 14" id="KW-0503">Monooxygenase</keyword>
<evidence type="ECO:0000256" key="3">
    <source>
        <dbReference type="ARBA" id="ARBA00004406"/>
    </source>
</evidence>
<dbReference type="SUPFAM" id="SSF48264">
    <property type="entry name" value="Cytochrome P450"/>
    <property type="match status" value="1"/>
</dbReference>
<dbReference type="InterPro" id="IPR001128">
    <property type="entry name" value="Cyt_P450"/>
</dbReference>
<keyword evidence="7" id="KW-0256">Endoplasmic reticulum</keyword>
<proteinExistence type="inferred from homology"/>
<protein>
    <submittedName>
        <fullName evidence="15">Uncharacterized protein</fullName>
    </submittedName>
</protein>
<comment type="similarity">
    <text evidence="4 14">Belongs to the cytochrome P450 family.</text>
</comment>
<keyword evidence="16" id="KW-1185">Reference proteome</keyword>
<evidence type="ECO:0000256" key="8">
    <source>
        <dbReference type="ARBA" id="ARBA00022848"/>
    </source>
</evidence>
<evidence type="ECO:0000256" key="11">
    <source>
        <dbReference type="ARBA" id="ARBA00023033"/>
    </source>
</evidence>
<comment type="cofactor">
    <cofactor evidence="1 13">
        <name>heme</name>
        <dbReference type="ChEBI" id="CHEBI:30413"/>
    </cofactor>
</comment>
<evidence type="ECO:0000256" key="12">
    <source>
        <dbReference type="ARBA" id="ARBA00023136"/>
    </source>
</evidence>
<keyword evidence="9 14" id="KW-0560">Oxidoreductase</keyword>
<evidence type="ECO:0000256" key="5">
    <source>
        <dbReference type="ARBA" id="ARBA00022617"/>
    </source>
</evidence>
<comment type="subcellular location">
    <subcellularLocation>
        <location evidence="3">Endoplasmic reticulum membrane</location>
        <topology evidence="3">Peripheral membrane protein</topology>
    </subcellularLocation>
    <subcellularLocation>
        <location evidence="2">Microsome membrane</location>
        <topology evidence="2">Peripheral membrane protein</topology>
    </subcellularLocation>
</comment>
<dbReference type="InterPro" id="IPR017972">
    <property type="entry name" value="Cyt_P450_CS"/>
</dbReference>
<dbReference type="PRINTS" id="PR00385">
    <property type="entry name" value="P450"/>
</dbReference>
<dbReference type="GO" id="GO:0042446">
    <property type="term" value="P:hormone biosynthetic process"/>
    <property type="evidence" value="ECO:0007669"/>
    <property type="project" value="TreeGrafter"/>
</dbReference>
<dbReference type="Pfam" id="PF00067">
    <property type="entry name" value="p450"/>
    <property type="match status" value="1"/>
</dbReference>
<evidence type="ECO:0000256" key="4">
    <source>
        <dbReference type="ARBA" id="ARBA00010617"/>
    </source>
</evidence>
<dbReference type="HOGENOM" id="CLU_001570_22_0_1"/>
<name>V4A679_LOTGI</name>
<dbReference type="GO" id="GO:0005789">
    <property type="term" value="C:endoplasmic reticulum membrane"/>
    <property type="evidence" value="ECO:0007669"/>
    <property type="project" value="UniProtKB-SubCell"/>
</dbReference>
<dbReference type="InterPro" id="IPR036396">
    <property type="entry name" value="Cyt_P450_sf"/>
</dbReference>
<dbReference type="FunFam" id="1.10.630.10:FF:000238">
    <property type="entry name" value="Cytochrome P450 2A6"/>
    <property type="match status" value="1"/>
</dbReference>
<dbReference type="OrthoDB" id="639466at2759"/>
<dbReference type="KEGG" id="lgi:LOTGIDRAFT_158485"/>
<dbReference type="RefSeq" id="XP_009049888.1">
    <property type="nucleotide sequence ID" value="XM_009051640.1"/>
</dbReference>
<dbReference type="Proteomes" id="UP000030746">
    <property type="component" value="Unassembled WGS sequence"/>
</dbReference>
<evidence type="ECO:0000256" key="14">
    <source>
        <dbReference type="RuleBase" id="RU000461"/>
    </source>
</evidence>
<keyword evidence="5 13" id="KW-0349">Heme</keyword>
<dbReference type="EMBL" id="KB201037">
    <property type="protein sequence ID" value="ESO99398.1"/>
    <property type="molecule type" value="Genomic_DNA"/>
</dbReference>
<evidence type="ECO:0000256" key="6">
    <source>
        <dbReference type="ARBA" id="ARBA00022723"/>
    </source>
</evidence>
<keyword evidence="10 13" id="KW-0408">Iron</keyword>
<dbReference type="AlphaFoldDB" id="V4A679"/>
<dbReference type="STRING" id="225164.V4A679"/>
<evidence type="ECO:0000256" key="10">
    <source>
        <dbReference type="ARBA" id="ARBA00023004"/>
    </source>
</evidence>
<dbReference type="GO" id="GO:0004508">
    <property type="term" value="F:steroid 17-alpha-monooxygenase activity"/>
    <property type="evidence" value="ECO:0007669"/>
    <property type="project" value="TreeGrafter"/>
</dbReference>
<dbReference type="PRINTS" id="PR00463">
    <property type="entry name" value="EP450I"/>
</dbReference>
<dbReference type="GO" id="GO:0005506">
    <property type="term" value="F:iron ion binding"/>
    <property type="evidence" value="ECO:0007669"/>
    <property type="project" value="InterPro"/>
</dbReference>
<dbReference type="PROSITE" id="PS00086">
    <property type="entry name" value="CYTOCHROME_P450"/>
    <property type="match status" value="1"/>
</dbReference>